<reference evidence="2 3" key="1">
    <citation type="journal article" date="2018" name="Nat. Biotechnol.">
        <title>A standardized bacterial taxonomy based on genome phylogeny substantially revises the tree of life.</title>
        <authorList>
            <person name="Parks D.H."/>
            <person name="Chuvochina M."/>
            <person name="Waite D.W."/>
            <person name="Rinke C."/>
            <person name="Skarshewski A."/>
            <person name="Chaumeil P.A."/>
            <person name="Hugenholtz P."/>
        </authorList>
    </citation>
    <scope>NUCLEOTIDE SEQUENCE [LARGE SCALE GENOMIC DNA]</scope>
    <source>
        <strain evidence="2">UBA9375</strain>
    </source>
</reference>
<dbReference type="Gene3D" id="2.40.50.100">
    <property type="match status" value="1"/>
</dbReference>
<dbReference type="Pfam" id="PF00364">
    <property type="entry name" value="Biotin_lipoyl"/>
    <property type="match status" value="1"/>
</dbReference>
<feature type="domain" description="Lipoyl-binding" evidence="1">
    <location>
        <begin position="19"/>
        <end position="74"/>
    </location>
</feature>
<evidence type="ECO:0000259" key="1">
    <source>
        <dbReference type="Pfam" id="PF00364"/>
    </source>
</evidence>
<sequence length="91" mass="9665">MATPILVPPVNSSPQPLKVSLWLTHAGESVATGDRVVELLIPGVTFDVEAPCAGTIISCECQPGMEVTTGMILGWIEPLDSETVSDWNTED</sequence>
<evidence type="ECO:0000313" key="2">
    <source>
        <dbReference type="EMBL" id="HCO23966.1"/>
    </source>
</evidence>
<dbReference type="SUPFAM" id="SSF51230">
    <property type="entry name" value="Single hybrid motif"/>
    <property type="match status" value="1"/>
</dbReference>
<proteinExistence type="predicted"/>
<organism evidence="2 3">
    <name type="scientific">Gimesia maris</name>
    <dbReference type="NCBI Taxonomy" id="122"/>
    <lineage>
        <taxon>Bacteria</taxon>
        <taxon>Pseudomonadati</taxon>
        <taxon>Planctomycetota</taxon>
        <taxon>Planctomycetia</taxon>
        <taxon>Planctomycetales</taxon>
        <taxon>Planctomycetaceae</taxon>
        <taxon>Gimesia</taxon>
    </lineage>
</organism>
<dbReference type="InterPro" id="IPR011053">
    <property type="entry name" value="Single_hybrid_motif"/>
</dbReference>
<protein>
    <recommendedName>
        <fullName evidence="1">Lipoyl-binding domain-containing protein</fullName>
    </recommendedName>
</protein>
<evidence type="ECO:0000313" key="3">
    <source>
        <dbReference type="Proteomes" id="UP000263642"/>
    </source>
</evidence>
<dbReference type="EMBL" id="DQAY01000076">
    <property type="protein sequence ID" value="HCO23966.1"/>
    <property type="molecule type" value="Genomic_DNA"/>
</dbReference>
<name>A0A3D3R5V7_9PLAN</name>
<dbReference type="AlphaFoldDB" id="A0A3D3R5V7"/>
<gene>
    <name evidence="2" type="ORF">DIT97_13285</name>
</gene>
<accession>A0A3D3R5V7</accession>
<dbReference type="InterPro" id="IPR000089">
    <property type="entry name" value="Biotin_lipoyl"/>
</dbReference>
<dbReference type="CDD" id="cd06849">
    <property type="entry name" value="lipoyl_domain"/>
    <property type="match status" value="1"/>
</dbReference>
<dbReference type="Proteomes" id="UP000263642">
    <property type="component" value="Unassembled WGS sequence"/>
</dbReference>
<comment type="caution">
    <text evidence="2">The sequence shown here is derived from an EMBL/GenBank/DDBJ whole genome shotgun (WGS) entry which is preliminary data.</text>
</comment>